<evidence type="ECO:0000313" key="2">
    <source>
        <dbReference type="Proteomes" id="UP000699462"/>
    </source>
</evidence>
<name>A0A8T0D4L1_9TREM</name>
<feature type="non-terminal residue" evidence="1">
    <location>
        <position position="1"/>
    </location>
</feature>
<sequence>SPGDLHKNLSQYEAFLEKKTTILATTKYEVYATVGHDTTELNAVLRKLYRQISHYAAPSYHMQKLKQVLEDSMYRQNPDLQSMADAVQEFQHLSREDLDTINSHLRRGIDWLEERAHSARGNYSQIYTCARDDLVQYQKGINDSFRKLNNLLNDFKTQGRPPYQDHKSLISTYDSLNELPRFVIPDGTNSPHSNLRTPIRR</sequence>
<keyword evidence="2" id="KW-1185">Reference proteome</keyword>
<accession>A0A8T0D4L1</accession>
<dbReference type="Proteomes" id="UP000699462">
    <property type="component" value="Unassembled WGS sequence"/>
</dbReference>
<dbReference type="EMBL" id="JTDF01021654">
    <property type="protein sequence ID" value="KAF8561561.1"/>
    <property type="molecule type" value="Genomic_DNA"/>
</dbReference>
<comment type="caution">
    <text evidence="1">The sequence shown here is derived from an EMBL/GenBank/DDBJ whole genome shotgun (WGS) entry which is preliminary data.</text>
</comment>
<protein>
    <submittedName>
        <fullName evidence="1">Uncharacterized protein</fullName>
    </submittedName>
</protein>
<evidence type="ECO:0000313" key="1">
    <source>
        <dbReference type="EMBL" id="KAF8561561.1"/>
    </source>
</evidence>
<gene>
    <name evidence="1" type="ORF">P879_08666</name>
</gene>
<organism evidence="1 2">
    <name type="scientific">Paragonimus westermani</name>
    <dbReference type="NCBI Taxonomy" id="34504"/>
    <lineage>
        <taxon>Eukaryota</taxon>
        <taxon>Metazoa</taxon>
        <taxon>Spiralia</taxon>
        <taxon>Lophotrochozoa</taxon>
        <taxon>Platyhelminthes</taxon>
        <taxon>Trematoda</taxon>
        <taxon>Digenea</taxon>
        <taxon>Plagiorchiida</taxon>
        <taxon>Troglotremata</taxon>
        <taxon>Troglotrematidae</taxon>
        <taxon>Paragonimus</taxon>
    </lineage>
</organism>
<dbReference type="OrthoDB" id="10555751at2759"/>
<proteinExistence type="predicted"/>
<dbReference type="AlphaFoldDB" id="A0A8T0D4L1"/>
<reference evidence="1 2" key="1">
    <citation type="submission" date="2019-07" db="EMBL/GenBank/DDBJ databases">
        <title>Annotation for the trematode Paragonimus westermani.</title>
        <authorList>
            <person name="Choi Y.-J."/>
        </authorList>
    </citation>
    <scope>NUCLEOTIDE SEQUENCE [LARGE SCALE GENOMIC DNA]</scope>
    <source>
        <strain evidence="1">180907_Pwestermani</strain>
    </source>
</reference>